<dbReference type="InterPro" id="IPR002156">
    <property type="entry name" value="RNaseH_domain"/>
</dbReference>
<evidence type="ECO:0000313" key="4">
    <source>
        <dbReference type="Proteomes" id="UP000266723"/>
    </source>
</evidence>
<accession>A0ABQ7D7R7</accession>
<evidence type="ECO:0000256" key="1">
    <source>
        <dbReference type="SAM" id="MobiDB-lite"/>
    </source>
</evidence>
<protein>
    <recommendedName>
        <fullName evidence="2">RNase H type-1 domain-containing protein</fullName>
    </recommendedName>
</protein>
<dbReference type="Pfam" id="PF13456">
    <property type="entry name" value="RVT_3"/>
    <property type="match status" value="1"/>
</dbReference>
<feature type="domain" description="RNase H type-1" evidence="2">
    <location>
        <begin position="45"/>
        <end position="104"/>
    </location>
</feature>
<dbReference type="Proteomes" id="UP000266723">
    <property type="component" value="Unassembled WGS sequence"/>
</dbReference>
<gene>
    <name evidence="3" type="ORF">DY000_02019769</name>
</gene>
<name>A0ABQ7D7R7_BRACR</name>
<evidence type="ECO:0000259" key="2">
    <source>
        <dbReference type="Pfam" id="PF13456"/>
    </source>
</evidence>
<feature type="region of interest" description="Disordered" evidence="1">
    <location>
        <begin position="14"/>
        <end position="36"/>
    </location>
</feature>
<proteinExistence type="predicted"/>
<keyword evidence="4" id="KW-1185">Reference proteome</keyword>
<dbReference type="EMBL" id="QGKV02000759">
    <property type="protein sequence ID" value="KAF3567109.1"/>
    <property type="molecule type" value="Genomic_DNA"/>
</dbReference>
<reference evidence="3 4" key="1">
    <citation type="journal article" date="2020" name="BMC Genomics">
        <title>Intraspecific diversification of the crop wild relative Brassica cretica Lam. using demographic model selection.</title>
        <authorList>
            <person name="Kioukis A."/>
            <person name="Michalopoulou V.A."/>
            <person name="Briers L."/>
            <person name="Pirintsos S."/>
            <person name="Studholme D.J."/>
            <person name="Pavlidis P."/>
            <person name="Sarris P.F."/>
        </authorList>
    </citation>
    <scope>NUCLEOTIDE SEQUENCE [LARGE SCALE GENOMIC DNA]</scope>
    <source>
        <strain evidence="4">cv. PFS-1207/04</strain>
    </source>
</reference>
<comment type="caution">
    <text evidence="3">The sequence shown here is derived from an EMBL/GenBank/DDBJ whole genome shotgun (WGS) entry which is preliminary data.</text>
</comment>
<sequence>MIITKAVASAQEWLSAQTPDSPAKPSTQRVPDSNRTPYSTLLQTDAWREDLHLAGLGWIVGEGPEKVSILAHCHYVNSPLVAEGLALWEALQFCIEKDIRQLLILSPFLGFNELEMERLTLWESKPSGMKLV</sequence>
<organism evidence="3 4">
    <name type="scientific">Brassica cretica</name>
    <name type="common">Mustard</name>
    <dbReference type="NCBI Taxonomy" id="69181"/>
    <lineage>
        <taxon>Eukaryota</taxon>
        <taxon>Viridiplantae</taxon>
        <taxon>Streptophyta</taxon>
        <taxon>Embryophyta</taxon>
        <taxon>Tracheophyta</taxon>
        <taxon>Spermatophyta</taxon>
        <taxon>Magnoliopsida</taxon>
        <taxon>eudicotyledons</taxon>
        <taxon>Gunneridae</taxon>
        <taxon>Pentapetalae</taxon>
        <taxon>rosids</taxon>
        <taxon>malvids</taxon>
        <taxon>Brassicales</taxon>
        <taxon>Brassicaceae</taxon>
        <taxon>Brassiceae</taxon>
        <taxon>Brassica</taxon>
    </lineage>
</organism>
<evidence type="ECO:0000313" key="3">
    <source>
        <dbReference type="EMBL" id="KAF3567109.1"/>
    </source>
</evidence>